<dbReference type="Pfam" id="PF01136">
    <property type="entry name" value="Peptidase_U32"/>
    <property type="match status" value="1"/>
</dbReference>
<evidence type="ECO:0000256" key="2">
    <source>
        <dbReference type="ARBA" id="ARBA00022801"/>
    </source>
</evidence>
<gene>
    <name evidence="4" type="ORF">SAMN05660477_02002</name>
</gene>
<evidence type="ECO:0000256" key="1">
    <source>
        <dbReference type="ARBA" id="ARBA00022670"/>
    </source>
</evidence>
<keyword evidence="5" id="KW-1185">Reference proteome</keyword>
<dbReference type="GO" id="GO:0006508">
    <property type="term" value="P:proteolysis"/>
    <property type="evidence" value="ECO:0007669"/>
    <property type="project" value="UniProtKB-KW"/>
</dbReference>
<proteinExistence type="inferred from homology"/>
<evidence type="ECO:0000313" key="4">
    <source>
        <dbReference type="EMBL" id="SKB94688.1"/>
    </source>
</evidence>
<dbReference type="GO" id="GO:0008233">
    <property type="term" value="F:peptidase activity"/>
    <property type="evidence" value="ECO:0007669"/>
    <property type="project" value="UniProtKB-KW"/>
</dbReference>
<dbReference type="PANTHER" id="PTHR30217">
    <property type="entry name" value="PEPTIDASE U32 FAMILY"/>
    <property type="match status" value="1"/>
</dbReference>
<keyword evidence="2" id="KW-0378">Hydrolase</keyword>
<accession>A0A1T5FF46</accession>
<sequence length="431" mass="47902">MTKTGRIELMSPAGDFTSLQAAIDNGADSVYFGVEQLNMRARATMNFTLDDLPEIARRCEEKGVRTYLTLNTIIYDHDLSIIKTLLDKAKAANLTAVIAMDQAVIAYARQIGMEIHISTQINITNIETVKFYALFADTMVMSRELSISQIKKIATQIEKEQVKGPSGNLVEVEIFGHGALCMAVSGKCYLSLHSNNSSANRGACKQNCRKKYTVIDQETGFEIELDNEYMMSPKDLCTIGFLDQIEDAGVKVLKIEGRGRAPEYVAMVTKCYREAIDSIADGTFSQEKVKGWMERLETVYNRGFWAGYYLGQELGEWSDNSGSSATQKKVYIGKGRHFYPKSEIAEFLIEAYDLAEGDTVLIQGPTTGSQEMVIKGLMVDGKEGATKATKADVITFKTDFRVRPSDKLYKVVKVEEPGTQQNNVEEGAYSH</sequence>
<name>A0A1T5FF46_9FLAO</name>
<organism evidence="4 5">
    <name type="scientific">Soonwooa buanensis</name>
    <dbReference type="NCBI Taxonomy" id="619805"/>
    <lineage>
        <taxon>Bacteria</taxon>
        <taxon>Pseudomonadati</taxon>
        <taxon>Bacteroidota</taxon>
        <taxon>Flavobacteriia</taxon>
        <taxon>Flavobacteriales</taxon>
        <taxon>Weeksellaceae</taxon>
        <taxon>Chryseobacterium group</taxon>
        <taxon>Soonwooa</taxon>
    </lineage>
</organism>
<evidence type="ECO:0000256" key="3">
    <source>
        <dbReference type="ARBA" id="ARBA00038374"/>
    </source>
</evidence>
<evidence type="ECO:0000313" key="5">
    <source>
        <dbReference type="Proteomes" id="UP000191112"/>
    </source>
</evidence>
<dbReference type="InterPro" id="IPR001539">
    <property type="entry name" value="Peptidase_U32"/>
</dbReference>
<dbReference type="EMBL" id="FUYZ01000006">
    <property type="protein sequence ID" value="SKB94688.1"/>
    <property type="molecule type" value="Genomic_DNA"/>
</dbReference>
<protein>
    <submittedName>
        <fullName evidence="4">Putative protease</fullName>
    </submittedName>
</protein>
<dbReference type="OrthoDB" id="9807498at2"/>
<keyword evidence="1 4" id="KW-0645">Protease</keyword>
<comment type="similarity">
    <text evidence="3">Belongs to the peptidase U32 family.</text>
</comment>
<reference evidence="4 5" key="1">
    <citation type="submission" date="2017-02" db="EMBL/GenBank/DDBJ databases">
        <authorList>
            <person name="Peterson S.W."/>
        </authorList>
    </citation>
    <scope>NUCLEOTIDE SEQUENCE [LARGE SCALE GENOMIC DNA]</scope>
    <source>
        <strain evidence="4 5">DSM 22323</strain>
    </source>
</reference>
<dbReference type="PROSITE" id="PS01276">
    <property type="entry name" value="PEPTIDASE_U32"/>
    <property type="match status" value="1"/>
</dbReference>
<dbReference type="RefSeq" id="WP_079667236.1">
    <property type="nucleotide sequence ID" value="NZ_FUYZ01000006.1"/>
</dbReference>
<dbReference type="InterPro" id="IPR051454">
    <property type="entry name" value="RNA/ubiquinone_mod_enzymes"/>
</dbReference>
<dbReference type="AlphaFoldDB" id="A0A1T5FF46"/>
<dbReference type="PANTHER" id="PTHR30217:SF6">
    <property type="entry name" value="TRNA HYDROXYLATION PROTEIN P"/>
    <property type="match status" value="1"/>
</dbReference>
<dbReference type="Proteomes" id="UP000191112">
    <property type="component" value="Unassembled WGS sequence"/>
</dbReference>
<dbReference type="STRING" id="619805.SAMN05660477_02002"/>